<name>I3YK05_ALIFI</name>
<protein>
    <submittedName>
        <fullName evidence="2">Uncharacterized protein</fullName>
    </submittedName>
</protein>
<dbReference type="EMBL" id="CP003274">
    <property type="protein sequence ID" value="AFL77323.1"/>
    <property type="molecule type" value="Genomic_DNA"/>
</dbReference>
<feature type="region of interest" description="Disordered" evidence="1">
    <location>
        <begin position="1"/>
        <end position="22"/>
    </location>
</feature>
<proteinExistence type="predicted"/>
<dbReference type="KEGG" id="afd:Alfi_0961"/>
<dbReference type="RefSeq" id="WP_014774974.1">
    <property type="nucleotide sequence ID" value="NC_018011.1"/>
</dbReference>
<reference evidence="3" key="1">
    <citation type="journal article" date="2013" name="Stand. Genomic Sci.">
        <title>Complete genome sequence of the bile-resistant pigment-producing anaerobe Alistipes finegoldii type strain (AHN2437(T)).</title>
        <authorList>
            <person name="Mavromatis K."/>
            <person name="Stackebrandt E."/>
            <person name="Munk C."/>
            <person name="Lapidus A."/>
            <person name="Nolan M."/>
            <person name="Lucas S."/>
            <person name="Hammon N."/>
            <person name="Deshpande S."/>
            <person name="Cheng J.F."/>
            <person name="Tapia R."/>
            <person name="Goodwin L.A."/>
            <person name="Pitluck S."/>
            <person name="Liolios K."/>
            <person name="Pagani I."/>
            <person name="Ivanova N."/>
            <person name="Mikhailova N."/>
            <person name="Huntemann M."/>
            <person name="Pati A."/>
            <person name="Chen A."/>
            <person name="Palaniappan K."/>
            <person name="Land M."/>
            <person name="Hauser L."/>
            <person name="Rohde M."/>
            <person name="Gronow S."/>
            <person name="Goker M."/>
            <person name="Detter J.C."/>
            <person name="Bristow J."/>
            <person name="Eisen J.A."/>
            <person name="Markowitz V."/>
            <person name="Hugenholtz P."/>
            <person name="Kyrpides N.C."/>
            <person name="Klenk H.P."/>
            <person name="Woyke T."/>
        </authorList>
    </citation>
    <scope>NUCLEOTIDE SEQUENCE</scope>
    <source>
        <strain evidence="3">DSM 17242 / JCM 16770 / AHN 2437 / CCUG 46020 / CIP 107999</strain>
    </source>
</reference>
<gene>
    <name evidence="2" type="ordered locus">Alfi_0961</name>
</gene>
<sequence>MSEENQNQNQHPNQSPEQADPNYKETLLLYNERNGAVEAVSDLKQSGNQYKVTTTQPLTANKPAFYELRNSSAVAAFIKGFMSQENAKPFHFLKVAADKASEVTQSLLRLADNPKDSEGLKALYDHRVTSYQLEKVKFDTPDLKLQELKEMGIIVTPKELDAMKHGLPCTELHDVNLKVGNMPIVGQFALHPYKDQNGDVQVGLTSALPRPEFEREEYRMMFSTSEKEQLLAGKTPDRLYELPNPHTGEKEWCFATLNPATNRLVTIPKNEVPDLRYFNGVRLDDTQQNELALGGRVFVEGCSMRGSDITYSGKVGFDVLSNEYKMTDYQFSRPYISPQLDKQLDDRQRTALLSPEGLDCSKEKERPILGKNGRALNCILRIDPRSNGVVYDFSQQRRQEQQEKQEQKAEKAQEQAADQGRGRKR</sequence>
<feature type="compositionally biased region" description="Basic and acidic residues" evidence="1">
    <location>
        <begin position="395"/>
        <end position="413"/>
    </location>
</feature>
<dbReference type="AlphaFoldDB" id="I3YK05"/>
<organism evidence="2 3">
    <name type="scientific">Alistipes finegoldii (strain DSM 17242 / JCM 16770 / CCUG 46020 / CIP 107999 / KCTC 15236 / AHN 2437)</name>
    <dbReference type="NCBI Taxonomy" id="679935"/>
    <lineage>
        <taxon>Bacteria</taxon>
        <taxon>Pseudomonadati</taxon>
        <taxon>Bacteroidota</taxon>
        <taxon>Bacteroidia</taxon>
        <taxon>Bacteroidales</taxon>
        <taxon>Rikenellaceae</taxon>
        <taxon>Alistipes</taxon>
    </lineage>
</organism>
<dbReference type="HOGENOM" id="CLU_751507_0_0_10"/>
<dbReference type="Proteomes" id="UP000006052">
    <property type="component" value="Chromosome"/>
</dbReference>
<dbReference type="STRING" id="679935.Alfi_0961"/>
<evidence type="ECO:0000256" key="1">
    <source>
        <dbReference type="SAM" id="MobiDB-lite"/>
    </source>
</evidence>
<accession>I3YK05</accession>
<dbReference type="PATRIC" id="fig|679935.3.peg.888"/>
<evidence type="ECO:0000313" key="2">
    <source>
        <dbReference type="EMBL" id="AFL77323.1"/>
    </source>
</evidence>
<feature type="region of interest" description="Disordered" evidence="1">
    <location>
        <begin position="391"/>
        <end position="425"/>
    </location>
</feature>
<feature type="compositionally biased region" description="Low complexity" evidence="1">
    <location>
        <begin position="1"/>
        <end position="18"/>
    </location>
</feature>
<evidence type="ECO:0000313" key="3">
    <source>
        <dbReference type="Proteomes" id="UP000006052"/>
    </source>
</evidence>